<reference evidence="1" key="1">
    <citation type="submission" date="2022-10" db="EMBL/GenBank/DDBJ databases">
        <title>Genome Sequence of Xylaria curta.</title>
        <authorList>
            <person name="Buettner E."/>
        </authorList>
    </citation>
    <scope>NUCLEOTIDE SEQUENCE</scope>
    <source>
        <strain evidence="1">Babe10</strain>
    </source>
</reference>
<comment type="caution">
    <text evidence="1">The sequence shown here is derived from an EMBL/GenBank/DDBJ whole genome shotgun (WGS) entry which is preliminary data.</text>
</comment>
<accession>A0ACC1PNK6</accession>
<dbReference type="Proteomes" id="UP001143856">
    <property type="component" value="Unassembled WGS sequence"/>
</dbReference>
<name>A0ACC1PNK6_9PEZI</name>
<protein>
    <submittedName>
        <fullName evidence="1">Uncharacterized protein</fullName>
    </submittedName>
</protein>
<organism evidence="1 2">
    <name type="scientific">Xylaria curta</name>
    <dbReference type="NCBI Taxonomy" id="42375"/>
    <lineage>
        <taxon>Eukaryota</taxon>
        <taxon>Fungi</taxon>
        <taxon>Dikarya</taxon>
        <taxon>Ascomycota</taxon>
        <taxon>Pezizomycotina</taxon>
        <taxon>Sordariomycetes</taxon>
        <taxon>Xylariomycetidae</taxon>
        <taxon>Xylariales</taxon>
        <taxon>Xylariaceae</taxon>
        <taxon>Xylaria</taxon>
    </lineage>
</organism>
<evidence type="ECO:0000313" key="1">
    <source>
        <dbReference type="EMBL" id="KAJ2996420.1"/>
    </source>
</evidence>
<proteinExistence type="predicted"/>
<keyword evidence="2" id="KW-1185">Reference proteome</keyword>
<evidence type="ECO:0000313" key="2">
    <source>
        <dbReference type="Proteomes" id="UP001143856"/>
    </source>
</evidence>
<gene>
    <name evidence="1" type="ORF">NUW58_g975</name>
</gene>
<sequence length="257" mass="28730">MEKVLGYSEQPTQELSDKATGTLLELGRQHTGCQNTELVFPAGVTNALVTACKAKGVSVSAGVHAAYIKAIEKYADANSKLSEYVTATQFNLRPYLPAPYDSSKYAASVYYTPLPYKTKLPASYWDIARSLHEYYQNSFKGRPEMLELKGHFARVLCGAVQTPEFLANPVPKDALVSSLGVVERHLQRDYGSAIKVKNLKIGVDVVMGMSMFFFYTFQDQLRLVYSFNDGFEKPEDIQRYLEEIKAILSQELLAEGH</sequence>
<dbReference type="EMBL" id="JAPDGR010000096">
    <property type="protein sequence ID" value="KAJ2996420.1"/>
    <property type="molecule type" value="Genomic_DNA"/>
</dbReference>